<feature type="region of interest" description="Disordered" evidence="6">
    <location>
        <begin position="44"/>
        <end position="63"/>
    </location>
</feature>
<dbReference type="OMA" id="NSAWSQI"/>
<dbReference type="OrthoDB" id="5344169at2759"/>
<feature type="transmembrane region" description="Helical" evidence="7">
    <location>
        <begin position="180"/>
        <end position="202"/>
    </location>
</feature>
<dbReference type="SUPFAM" id="SSF103473">
    <property type="entry name" value="MFS general substrate transporter"/>
    <property type="match status" value="1"/>
</dbReference>
<feature type="transmembrane region" description="Helical" evidence="7">
    <location>
        <begin position="537"/>
        <end position="557"/>
    </location>
</feature>
<keyword evidence="5 7" id="KW-0472">Membrane</keyword>
<comment type="subcellular location">
    <subcellularLocation>
        <location evidence="1">Cell membrane</location>
        <topology evidence="1">Multi-pass membrane protein</topology>
    </subcellularLocation>
</comment>
<dbReference type="PANTHER" id="PTHR23513:SF6">
    <property type="entry name" value="MAJOR FACILITATOR SUPERFAMILY ASSOCIATED DOMAIN-CONTAINING PROTEIN"/>
    <property type="match status" value="1"/>
</dbReference>
<evidence type="ECO:0000256" key="3">
    <source>
        <dbReference type="ARBA" id="ARBA00022692"/>
    </source>
</evidence>
<dbReference type="Proteomes" id="UP000076078">
    <property type="component" value="Unassembled WGS sequence"/>
</dbReference>
<gene>
    <name evidence="8" type="ORF">DLAC_09285</name>
</gene>
<feature type="transmembrane region" description="Helical" evidence="7">
    <location>
        <begin position="418"/>
        <end position="446"/>
    </location>
</feature>
<comment type="caution">
    <text evidence="8">The sequence shown here is derived from an EMBL/GenBank/DDBJ whole genome shotgun (WGS) entry which is preliminary data.</text>
</comment>
<proteinExistence type="predicted"/>
<dbReference type="GO" id="GO:0005886">
    <property type="term" value="C:plasma membrane"/>
    <property type="evidence" value="ECO:0007669"/>
    <property type="project" value="UniProtKB-SubCell"/>
</dbReference>
<name>A0A151Z9L8_TIELA</name>
<dbReference type="InterPro" id="IPR036259">
    <property type="entry name" value="MFS_trans_sf"/>
</dbReference>
<accession>A0A151Z9L8</accession>
<keyword evidence="4 7" id="KW-1133">Transmembrane helix</keyword>
<feature type="transmembrane region" description="Helical" evidence="7">
    <location>
        <begin position="569"/>
        <end position="592"/>
    </location>
</feature>
<feature type="transmembrane region" description="Helical" evidence="7">
    <location>
        <begin position="223"/>
        <end position="244"/>
    </location>
</feature>
<feature type="transmembrane region" description="Helical" evidence="7">
    <location>
        <begin position="250"/>
        <end position="270"/>
    </location>
</feature>
<feature type="transmembrane region" description="Helical" evidence="7">
    <location>
        <begin position="148"/>
        <end position="168"/>
    </location>
</feature>
<evidence type="ECO:0000256" key="6">
    <source>
        <dbReference type="SAM" id="MobiDB-lite"/>
    </source>
</evidence>
<evidence type="ECO:0000256" key="7">
    <source>
        <dbReference type="SAM" id="Phobius"/>
    </source>
</evidence>
<keyword evidence="3 7" id="KW-0812">Transmembrane</keyword>
<feature type="compositionally biased region" description="Polar residues" evidence="6">
    <location>
        <begin position="1"/>
        <end position="21"/>
    </location>
</feature>
<dbReference type="EMBL" id="LODT01000037">
    <property type="protein sequence ID" value="KYQ90651.1"/>
    <property type="molecule type" value="Genomic_DNA"/>
</dbReference>
<evidence type="ECO:0000313" key="9">
    <source>
        <dbReference type="Proteomes" id="UP000076078"/>
    </source>
</evidence>
<feature type="transmembrane region" description="Helical" evidence="7">
    <location>
        <begin position="114"/>
        <end position="136"/>
    </location>
</feature>
<feature type="region of interest" description="Disordered" evidence="6">
    <location>
        <begin position="498"/>
        <end position="525"/>
    </location>
</feature>
<keyword evidence="2" id="KW-1003">Cell membrane</keyword>
<reference evidence="8 9" key="1">
    <citation type="submission" date="2015-12" db="EMBL/GenBank/DDBJ databases">
        <title>Dictyostelia acquired genes for synthesis and detection of signals that induce cell-type specialization by lateral gene transfer from prokaryotes.</title>
        <authorList>
            <person name="Gloeckner G."/>
            <person name="Schaap P."/>
        </authorList>
    </citation>
    <scope>NUCLEOTIDE SEQUENCE [LARGE SCALE GENOMIC DNA]</scope>
    <source>
        <strain evidence="8 9">TK</strain>
    </source>
</reference>
<dbReference type="InParanoid" id="A0A151Z9L8"/>
<feature type="region of interest" description="Disordered" evidence="6">
    <location>
        <begin position="1"/>
        <end position="29"/>
    </location>
</feature>
<evidence type="ECO:0000313" key="8">
    <source>
        <dbReference type="EMBL" id="KYQ90651.1"/>
    </source>
</evidence>
<dbReference type="AlphaFoldDB" id="A0A151Z9L8"/>
<organism evidence="8 9">
    <name type="scientific">Tieghemostelium lacteum</name>
    <name type="common">Slime mold</name>
    <name type="synonym">Dictyostelium lacteum</name>
    <dbReference type="NCBI Taxonomy" id="361077"/>
    <lineage>
        <taxon>Eukaryota</taxon>
        <taxon>Amoebozoa</taxon>
        <taxon>Evosea</taxon>
        <taxon>Eumycetozoa</taxon>
        <taxon>Dictyostelia</taxon>
        <taxon>Dictyosteliales</taxon>
        <taxon>Raperosteliaceae</taxon>
        <taxon>Tieghemostelium</taxon>
    </lineage>
</organism>
<dbReference type="PANTHER" id="PTHR23513">
    <property type="entry name" value="INTEGRAL MEMBRANE EFFLUX PROTEIN-RELATED"/>
    <property type="match status" value="1"/>
</dbReference>
<keyword evidence="9" id="KW-1185">Reference proteome</keyword>
<feature type="transmembrane region" description="Helical" evidence="7">
    <location>
        <begin position="394"/>
        <end position="412"/>
    </location>
</feature>
<feature type="compositionally biased region" description="Polar residues" evidence="6">
    <location>
        <begin position="52"/>
        <end position="63"/>
    </location>
</feature>
<protein>
    <recommendedName>
        <fullName evidence="10">Major facilitator superfamily (MFS) profile domain-containing protein</fullName>
    </recommendedName>
</protein>
<evidence type="ECO:0000256" key="5">
    <source>
        <dbReference type="ARBA" id="ARBA00023136"/>
    </source>
</evidence>
<evidence type="ECO:0008006" key="10">
    <source>
        <dbReference type="Google" id="ProtNLM"/>
    </source>
</evidence>
<evidence type="ECO:0000256" key="2">
    <source>
        <dbReference type="ARBA" id="ARBA00022475"/>
    </source>
</evidence>
<evidence type="ECO:0000256" key="1">
    <source>
        <dbReference type="ARBA" id="ARBA00004651"/>
    </source>
</evidence>
<feature type="transmembrane region" description="Helical" evidence="7">
    <location>
        <begin position="84"/>
        <end position="108"/>
    </location>
</feature>
<sequence>MDSQLNNSITSQDGNNNNYSPSKPGESQEIIIVNRDDSIIETISDKKDENLKSNQNNDSENGTPKYSRWNINFYLKQHRDETKIIAASMIYKFAFETFSSALGLVVLTRFETNGVTFLAVMNIIYFLAQSVGSVLVNPFVRQFRASRVVGTVMILMGVLISILIIVEAASGGTITKLGDWGRYFIVPFYLFMGLFLGMIEVSRKLTPRQILGNDNEKLSKFNGLIHLFYETAGTAGAFLSTALIKSLGPIYALSHQPVFYIVAGICFLFVSEPFPSKIAVSEENKSSLTAAIQEKNPIKRTLKRAAREVMMYFHGLYVGGKNVLSVKYWWILFTYVLPQVLHRLLENLLFPTFAKKVLHDGSLSGILTGGSNAGEAVGSIMVVKFGKKVKNPMWWVRVDGLFCTLVWMLAYPPNLSPVAIACSLIPIFIIVSSSWAAGDISLLSFIQSKFPLNIQSNDNVVQSNDQELMDLSNSSNSVSTSSVESDISEIPLENIKDDKDKKSDSIEEEESSTQFENDISDEDDAPPGSPLASVIGFLYACYAIIISLLSFGLGRVMDHFANQGDISRGFFWIGGVGFTVCGGIIIFTSFFAHSDVRKK</sequence>
<evidence type="ECO:0000256" key="4">
    <source>
        <dbReference type="ARBA" id="ARBA00022989"/>
    </source>
</evidence>